<accession>A0ABY8JIV0</accession>
<evidence type="ECO:0000256" key="1">
    <source>
        <dbReference type="ARBA" id="ARBA00022801"/>
    </source>
</evidence>
<reference evidence="3 4" key="1">
    <citation type="submission" date="2023-04" db="EMBL/GenBank/DDBJ databases">
        <title>Australian commercial rhizobial inoculants.</title>
        <authorList>
            <person name="Kohlmeier M.G."/>
            <person name="O'Hara G.W."/>
            <person name="Colombi E."/>
            <person name="Ramsay J.P."/>
            <person name="Terpolilli J."/>
        </authorList>
    </citation>
    <scope>NUCLEOTIDE SEQUENCE [LARGE SCALE GENOMIC DNA]</scope>
    <source>
        <strain evidence="3 4">CB627</strain>
    </source>
</reference>
<dbReference type="PANTHER" id="PTHR43540">
    <property type="entry name" value="PEROXYUREIDOACRYLATE/UREIDOACRYLATE AMIDOHYDROLASE-RELATED"/>
    <property type="match status" value="1"/>
</dbReference>
<dbReference type="SUPFAM" id="SSF52499">
    <property type="entry name" value="Isochorismatase-like hydrolases"/>
    <property type="match status" value="1"/>
</dbReference>
<evidence type="ECO:0000313" key="4">
    <source>
        <dbReference type="Proteomes" id="UP001221546"/>
    </source>
</evidence>
<evidence type="ECO:0000313" key="3">
    <source>
        <dbReference type="EMBL" id="WFU64684.1"/>
    </source>
</evidence>
<dbReference type="Gene3D" id="3.40.50.850">
    <property type="entry name" value="Isochorismatase-like"/>
    <property type="match status" value="1"/>
</dbReference>
<dbReference type="Proteomes" id="UP001221546">
    <property type="component" value="Chromosome"/>
</dbReference>
<proteinExistence type="predicted"/>
<feature type="domain" description="Isochorismatase-like" evidence="2">
    <location>
        <begin position="10"/>
        <end position="189"/>
    </location>
</feature>
<protein>
    <submittedName>
        <fullName evidence="3">Isochorismatase family protein</fullName>
    </submittedName>
</protein>
<dbReference type="PANTHER" id="PTHR43540:SF7">
    <property type="entry name" value="ISOCHORISMATASE FAMILY PROTEIN YECD"/>
    <property type="match status" value="1"/>
</dbReference>
<keyword evidence="4" id="KW-1185">Reference proteome</keyword>
<dbReference type="InterPro" id="IPR050272">
    <property type="entry name" value="Isochorismatase-like_hydrls"/>
</dbReference>
<dbReference type="Pfam" id="PF00857">
    <property type="entry name" value="Isochorismatase"/>
    <property type="match status" value="1"/>
</dbReference>
<keyword evidence="1" id="KW-0378">Hydrolase</keyword>
<dbReference type="InterPro" id="IPR000868">
    <property type="entry name" value="Isochorismatase-like_dom"/>
</dbReference>
<sequence>MALTTLDPITALIVIDLQSGLMGWPFAHPIGDIVARAAALGAAFRRHGLPVALVNVDGSSPGRTEQAPRHGNPIGNPIGNPFGGPLPDGWTDLIPELDRQPGDIVVTKRTRGAFASTDLESLLRARGVTQVVIAGVATAGGVESTARQAYEAGFNVTLAIDAMTDARSHAHEYSIEHVFPRLGETGSTQAIIDLVERTNAHELA</sequence>
<dbReference type="InterPro" id="IPR036380">
    <property type="entry name" value="Isochorismatase-like_sf"/>
</dbReference>
<dbReference type="EMBL" id="CP121646">
    <property type="protein sequence ID" value="WFU64684.1"/>
    <property type="molecule type" value="Genomic_DNA"/>
</dbReference>
<name>A0ABY8JIV0_9BRAD</name>
<organism evidence="3 4">
    <name type="scientific">Bradyrhizobium brasilense</name>
    <dbReference type="NCBI Taxonomy" id="1419277"/>
    <lineage>
        <taxon>Bacteria</taxon>
        <taxon>Pseudomonadati</taxon>
        <taxon>Pseudomonadota</taxon>
        <taxon>Alphaproteobacteria</taxon>
        <taxon>Hyphomicrobiales</taxon>
        <taxon>Nitrobacteraceae</taxon>
        <taxon>Bradyrhizobium</taxon>
    </lineage>
</organism>
<gene>
    <name evidence="3" type="ORF">QA636_03765</name>
</gene>
<dbReference type="RefSeq" id="WP_076834934.1">
    <property type="nucleotide sequence ID" value="NZ_CP121646.1"/>
</dbReference>
<evidence type="ECO:0000259" key="2">
    <source>
        <dbReference type="Pfam" id="PF00857"/>
    </source>
</evidence>
<dbReference type="CDD" id="cd00431">
    <property type="entry name" value="cysteine_hydrolases"/>
    <property type="match status" value="1"/>
</dbReference>